<keyword evidence="1" id="KW-0812">Transmembrane</keyword>
<sequence length="227" mass="22576">MNTHDLPSLIPAAVGLMISPLPIVAIVAILLSARGRVASLAYTGAFLAITLAFTALGAATTAGASSSGGSAASKVVVLVLTILLTVGFTVLAVMSWLARPRGGAAPRTPGWLSAIDSITPARAGGLGLLMAVTNSKNIPLELKAGATIGAAHLPVLAAVGLCIALAVAGSLALLIPTLLATSGSAAVAKGLERLKSEMIAHNAVIMTVLFAVLAANEAAHLVHQLFS</sequence>
<comment type="caution">
    <text evidence="2">The sequence shown here is derived from an EMBL/GenBank/DDBJ whole genome shotgun (WGS) entry which is preliminary data.</text>
</comment>
<proteinExistence type="predicted"/>
<name>A0ABP6BT49_9MICO</name>
<evidence type="ECO:0000256" key="1">
    <source>
        <dbReference type="SAM" id="Phobius"/>
    </source>
</evidence>
<keyword evidence="1" id="KW-0472">Membrane</keyword>
<accession>A0ABP6BT49</accession>
<feature type="transmembrane region" description="Helical" evidence="1">
    <location>
        <begin position="75"/>
        <end position="98"/>
    </location>
</feature>
<dbReference type="Pfam" id="PF11139">
    <property type="entry name" value="SfLAP"/>
    <property type="match status" value="1"/>
</dbReference>
<feature type="transmembrane region" description="Helical" evidence="1">
    <location>
        <begin position="40"/>
        <end position="63"/>
    </location>
</feature>
<gene>
    <name evidence="2" type="ORF">GCM10009862_26300</name>
</gene>
<dbReference type="Proteomes" id="UP001500274">
    <property type="component" value="Unassembled WGS sequence"/>
</dbReference>
<keyword evidence="3" id="KW-1185">Reference proteome</keyword>
<keyword evidence="1" id="KW-1133">Transmembrane helix</keyword>
<dbReference type="InterPro" id="IPR021315">
    <property type="entry name" value="Gap/Sap"/>
</dbReference>
<feature type="transmembrane region" description="Helical" evidence="1">
    <location>
        <begin position="12"/>
        <end position="33"/>
    </location>
</feature>
<dbReference type="EMBL" id="BAAARI010000017">
    <property type="protein sequence ID" value="GAA2586007.1"/>
    <property type="molecule type" value="Genomic_DNA"/>
</dbReference>
<feature type="transmembrane region" description="Helical" evidence="1">
    <location>
        <begin position="199"/>
        <end position="222"/>
    </location>
</feature>
<dbReference type="RefSeq" id="WP_344230211.1">
    <property type="nucleotide sequence ID" value="NZ_BAAARI010000017.1"/>
</dbReference>
<evidence type="ECO:0000313" key="3">
    <source>
        <dbReference type="Proteomes" id="UP001500274"/>
    </source>
</evidence>
<feature type="transmembrane region" description="Helical" evidence="1">
    <location>
        <begin position="153"/>
        <end position="179"/>
    </location>
</feature>
<evidence type="ECO:0000313" key="2">
    <source>
        <dbReference type="EMBL" id="GAA2586007.1"/>
    </source>
</evidence>
<reference evidence="3" key="1">
    <citation type="journal article" date="2019" name="Int. J. Syst. Evol. Microbiol.">
        <title>The Global Catalogue of Microorganisms (GCM) 10K type strain sequencing project: providing services to taxonomists for standard genome sequencing and annotation.</title>
        <authorList>
            <consortium name="The Broad Institute Genomics Platform"/>
            <consortium name="The Broad Institute Genome Sequencing Center for Infectious Disease"/>
            <person name="Wu L."/>
            <person name="Ma J."/>
        </authorList>
    </citation>
    <scope>NUCLEOTIDE SEQUENCE [LARGE SCALE GENOMIC DNA]</scope>
    <source>
        <strain evidence="3">JCM 16365</strain>
    </source>
</reference>
<protein>
    <submittedName>
        <fullName evidence="2">GAP family protein</fullName>
    </submittedName>
</protein>
<organism evidence="2 3">
    <name type="scientific">Microbacterium binotii</name>
    <dbReference type="NCBI Taxonomy" id="462710"/>
    <lineage>
        <taxon>Bacteria</taxon>
        <taxon>Bacillati</taxon>
        <taxon>Actinomycetota</taxon>
        <taxon>Actinomycetes</taxon>
        <taxon>Micrococcales</taxon>
        <taxon>Microbacteriaceae</taxon>
        <taxon>Microbacterium</taxon>
    </lineage>
</organism>